<dbReference type="PANTHER" id="PTHR33033">
    <property type="entry name" value="POLYNUCLEOTIDYL TRANSFERASE, RIBONUCLEASE H-LIKE SUPERFAMILY PROTEIN-RELATED"/>
    <property type="match status" value="1"/>
</dbReference>
<dbReference type="Gene3D" id="3.30.420.10">
    <property type="entry name" value="Ribonuclease H-like superfamily/Ribonuclease H"/>
    <property type="match status" value="1"/>
</dbReference>
<organism evidence="2 3">
    <name type="scientific">Theobroma cacao</name>
    <name type="common">Cacao</name>
    <name type="synonym">Cocoa</name>
    <dbReference type="NCBI Taxonomy" id="3641"/>
    <lineage>
        <taxon>Eukaryota</taxon>
        <taxon>Viridiplantae</taxon>
        <taxon>Streptophyta</taxon>
        <taxon>Embryophyta</taxon>
        <taxon>Tracheophyta</taxon>
        <taxon>Spermatophyta</taxon>
        <taxon>Magnoliopsida</taxon>
        <taxon>eudicotyledons</taxon>
        <taxon>Gunneridae</taxon>
        <taxon>Pentapetalae</taxon>
        <taxon>rosids</taxon>
        <taxon>malvids</taxon>
        <taxon>Malvales</taxon>
        <taxon>Malvaceae</taxon>
        <taxon>Byttnerioideae</taxon>
        <taxon>Theobroma</taxon>
    </lineage>
</organism>
<keyword evidence="3" id="KW-1185">Reference proteome</keyword>
<dbReference type="CDD" id="cd06222">
    <property type="entry name" value="RNase_H_like"/>
    <property type="match status" value="1"/>
</dbReference>
<feature type="domain" description="RNase H type-1" evidence="1">
    <location>
        <begin position="13"/>
        <end position="127"/>
    </location>
</feature>
<dbReference type="HOGENOM" id="CLU_000680_21_3_1"/>
<dbReference type="InterPro" id="IPR002156">
    <property type="entry name" value="RNaseH_domain"/>
</dbReference>
<gene>
    <name evidence="2" type="ORF">TCM_041128</name>
</gene>
<dbReference type="InParanoid" id="A0A061GZJ5"/>
<name>A0A061GZJ5_THECC</name>
<sequence length="146" mass="16528">MDWARPEEESRGNPGNAGIGVILRNSRGSILALFSKDVGVIDSNMVEALAVKKAVVIFSVSTWKGCNFEIESDSANVVKWILNSHEVPWRMRQLFMLITNLLSLLTRGKIRHIPRSTNSEADSLSKRRALRPLDFIWINHDYEPLP</sequence>
<dbReference type="InterPro" id="IPR044730">
    <property type="entry name" value="RNase_H-like_dom_plant"/>
</dbReference>
<reference evidence="2 3" key="1">
    <citation type="journal article" date="2013" name="Genome Biol.">
        <title>The genome sequence of the most widely cultivated cacao type and its use to identify candidate genes regulating pod color.</title>
        <authorList>
            <person name="Motamayor J.C."/>
            <person name="Mockaitis K."/>
            <person name="Schmutz J."/>
            <person name="Haiminen N."/>
            <person name="Iii D.L."/>
            <person name="Cornejo O."/>
            <person name="Findley S.D."/>
            <person name="Zheng P."/>
            <person name="Utro F."/>
            <person name="Royaert S."/>
            <person name="Saski C."/>
            <person name="Jenkins J."/>
            <person name="Podicheti R."/>
            <person name="Zhao M."/>
            <person name="Scheffler B.E."/>
            <person name="Stack J.C."/>
            <person name="Feltus F.A."/>
            <person name="Mustiga G.M."/>
            <person name="Amores F."/>
            <person name="Phillips W."/>
            <person name="Marelli J.P."/>
            <person name="May G.D."/>
            <person name="Shapiro H."/>
            <person name="Ma J."/>
            <person name="Bustamante C.D."/>
            <person name="Schnell R.J."/>
            <person name="Main D."/>
            <person name="Gilbert D."/>
            <person name="Parida L."/>
            <person name="Kuhn D.N."/>
        </authorList>
    </citation>
    <scope>NUCLEOTIDE SEQUENCE [LARGE SCALE GENOMIC DNA]</scope>
    <source>
        <strain evidence="3">cv. Matina 1-6</strain>
    </source>
</reference>
<dbReference type="Pfam" id="PF13456">
    <property type="entry name" value="RVT_3"/>
    <property type="match status" value="1"/>
</dbReference>
<evidence type="ECO:0000259" key="1">
    <source>
        <dbReference type="Pfam" id="PF13456"/>
    </source>
</evidence>
<proteinExistence type="predicted"/>
<dbReference type="SUPFAM" id="SSF53098">
    <property type="entry name" value="Ribonuclease H-like"/>
    <property type="match status" value="1"/>
</dbReference>
<protein>
    <recommendedName>
        <fullName evidence="1">RNase H type-1 domain-containing protein</fullName>
    </recommendedName>
</protein>
<dbReference type="PANTHER" id="PTHR33033:SF121">
    <property type="entry name" value="POLYNUCLEOTIDYL TRANSFERASE, RIBONUCLEASE H-LIKE SUPERFAMILY PROTEIN"/>
    <property type="match status" value="1"/>
</dbReference>
<dbReference type="InterPro" id="IPR036397">
    <property type="entry name" value="RNaseH_sf"/>
</dbReference>
<dbReference type="GO" id="GO:0003676">
    <property type="term" value="F:nucleic acid binding"/>
    <property type="evidence" value="ECO:0007669"/>
    <property type="project" value="InterPro"/>
</dbReference>
<dbReference type="Proteomes" id="UP000026915">
    <property type="component" value="Chromosome 9"/>
</dbReference>
<dbReference type="EMBL" id="CM001887">
    <property type="protein sequence ID" value="EOY33144.1"/>
    <property type="molecule type" value="Genomic_DNA"/>
</dbReference>
<dbReference type="GO" id="GO:0004523">
    <property type="term" value="F:RNA-DNA hybrid ribonuclease activity"/>
    <property type="evidence" value="ECO:0007669"/>
    <property type="project" value="InterPro"/>
</dbReference>
<dbReference type="AlphaFoldDB" id="A0A061GZJ5"/>
<dbReference type="Gramene" id="EOY33144">
    <property type="protein sequence ID" value="EOY33144"/>
    <property type="gene ID" value="TCM_041128"/>
</dbReference>
<evidence type="ECO:0000313" key="3">
    <source>
        <dbReference type="Proteomes" id="UP000026915"/>
    </source>
</evidence>
<dbReference type="InterPro" id="IPR012337">
    <property type="entry name" value="RNaseH-like_sf"/>
</dbReference>
<accession>A0A061GZJ5</accession>
<evidence type="ECO:0000313" key="2">
    <source>
        <dbReference type="EMBL" id="EOY33144.1"/>
    </source>
</evidence>